<accession>A0A6M3KVX2</accession>
<dbReference type="AlphaFoldDB" id="A0A6M3KVX2"/>
<dbReference type="InterPro" id="IPR013429">
    <property type="entry name" value="Regulatory_FmdB_Zinc_ribbon"/>
</dbReference>
<evidence type="ECO:0000259" key="1">
    <source>
        <dbReference type="SMART" id="SM00834"/>
    </source>
</evidence>
<protein>
    <recommendedName>
        <fullName evidence="1">Putative regulatory protein FmdB zinc ribbon domain-containing protein</fullName>
    </recommendedName>
</protein>
<reference evidence="2" key="1">
    <citation type="submission" date="2020-03" db="EMBL/GenBank/DDBJ databases">
        <title>The deep terrestrial virosphere.</title>
        <authorList>
            <person name="Holmfeldt K."/>
            <person name="Nilsson E."/>
            <person name="Simone D."/>
            <person name="Lopez-Fernandez M."/>
            <person name="Wu X."/>
            <person name="de Brujin I."/>
            <person name="Lundin D."/>
            <person name="Andersson A."/>
            <person name="Bertilsson S."/>
            <person name="Dopson M."/>
        </authorList>
    </citation>
    <scope>NUCLEOTIDE SEQUENCE</scope>
    <source>
        <strain evidence="2">MM415B02222</strain>
    </source>
</reference>
<gene>
    <name evidence="2" type="ORF">MM415B02222_0008</name>
</gene>
<organism evidence="2">
    <name type="scientific">viral metagenome</name>
    <dbReference type="NCBI Taxonomy" id="1070528"/>
    <lineage>
        <taxon>unclassified sequences</taxon>
        <taxon>metagenomes</taxon>
        <taxon>organismal metagenomes</taxon>
    </lineage>
</organism>
<evidence type="ECO:0000313" key="2">
    <source>
        <dbReference type="EMBL" id="QJA85428.1"/>
    </source>
</evidence>
<dbReference type="EMBL" id="MT142573">
    <property type="protein sequence ID" value="QJA85428.1"/>
    <property type="molecule type" value="Genomic_DNA"/>
</dbReference>
<dbReference type="NCBIfam" id="TIGR02605">
    <property type="entry name" value="CxxC_CxxC_SSSS"/>
    <property type="match status" value="1"/>
</dbReference>
<feature type="domain" description="Putative regulatory protein FmdB zinc ribbon" evidence="1">
    <location>
        <begin position="1"/>
        <end position="40"/>
    </location>
</feature>
<dbReference type="SMART" id="SM00834">
    <property type="entry name" value="CxxC_CXXC_SSSS"/>
    <property type="match status" value="1"/>
</dbReference>
<sequence length="68" mass="7972">MGLYEYKCDKGHITEVRRLSQERDEPIQCECGRIAKRIFSSVNFTFGWRLSDESLNVKGHPDELVRNI</sequence>
<name>A0A6M3KVX2_9ZZZZ</name>
<proteinExistence type="predicted"/>